<feature type="transmembrane region" description="Helical" evidence="8">
    <location>
        <begin position="485"/>
        <end position="508"/>
    </location>
</feature>
<keyword evidence="8" id="KW-0012">Acyltransferase</keyword>
<comment type="pathway">
    <text evidence="2 8">Glycolipid biosynthesis; glycosylphosphatidylinositol-anchor biosynthesis.</text>
</comment>
<comment type="function">
    <text evidence="8">A acetyltransferase, which acetylates the inositol ring of phosphatidylinositol during biosynthesis of GPI-anchor.</text>
</comment>
<feature type="transmembrane region" description="Helical" evidence="8">
    <location>
        <begin position="359"/>
        <end position="382"/>
    </location>
</feature>
<dbReference type="GO" id="GO:0006506">
    <property type="term" value="P:GPI anchor biosynthetic process"/>
    <property type="evidence" value="ECO:0007669"/>
    <property type="project" value="UniProtKB-KW"/>
</dbReference>
<keyword evidence="11" id="KW-1185">Reference proteome</keyword>
<feature type="transmembrane region" description="Helical" evidence="8">
    <location>
        <begin position="246"/>
        <end position="264"/>
    </location>
</feature>
<evidence type="ECO:0000256" key="6">
    <source>
        <dbReference type="ARBA" id="ARBA00022989"/>
    </source>
</evidence>
<dbReference type="PANTHER" id="PTHR20661:SF0">
    <property type="entry name" value="PHOSPHATIDYLINOSITOL-GLYCAN BIOSYNTHESIS CLASS W PROTEIN"/>
    <property type="match status" value="1"/>
</dbReference>
<dbReference type="GO" id="GO:0005789">
    <property type="term" value="C:endoplasmic reticulum membrane"/>
    <property type="evidence" value="ECO:0007669"/>
    <property type="project" value="UniProtKB-SubCell"/>
</dbReference>
<evidence type="ECO:0000256" key="2">
    <source>
        <dbReference type="ARBA" id="ARBA00004687"/>
    </source>
</evidence>
<dbReference type="EC" id="2.3.-.-" evidence="8"/>
<organism evidence="10 11">
    <name type="scientific">Dioszegia hungarica</name>
    <dbReference type="NCBI Taxonomy" id="4972"/>
    <lineage>
        <taxon>Eukaryota</taxon>
        <taxon>Fungi</taxon>
        <taxon>Dikarya</taxon>
        <taxon>Basidiomycota</taxon>
        <taxon>Agaricomycotina</taxon>
        <taxon>Tremellomycetes</taxon>
        <taxon>Tremellales</taxon>
        <taxon>Bulleribasidiaceae</taxon>
        <taxon>Dioszegia</taxon>
    </lineage>
</organism>
<protein>
    <recommendedName>
        <fullName evidence="8">GPI-anchored wall transfer protein</fullName>
        <ecNumber evidence="8">2.3.-.-</ecNumber>
    </recommendedName>
</protein>
<feature type="transmembrane region" description="Helical" evidence="8">
    <location>
        <begin position="83"/>
        <end position="99"/>
    </location>
</feature>
<dbReference type="Proteomes" id="UP001164286">
    <property type="component" value="Unassembled WGS sequence"/>
</dbReference>
<feature type="transmembrane region" description="Helical" evidence="8">
    <location>
        <begin position="402"/>
        <end position="420"/>
    </location>
</feature>
<comment type="caution">
    <text evidence="10">The sequence shown here is derived from an EMBL/GenBank/DDBJ whole genome shotgun (WGS) entry which is preliminary data.</text>
</comment>
<dbReference type="GO" id="GO:0032216">
    <property type="term" value="F:glucosaminyl-phosphatidylinositol O-acyltransferase activity"/>
    <property type="evidence" value="ECO:0007669"/>
    <property type="project" value="TreeGrafter"/>
</dbReference>
<keyword evidence="6 8" id="KW-1133">Transmembrane helix</keyword>
<feature type="transmembrane region" description="Helical" evidence="8">
    <location>
        <begin position="30"/>
        <end position="48"/>
    </location>
</feature>
<evidence type="ECO:0000256" key="4">
    <source>
        <dbReference type="ARBA" id="ARBA00022502"/>
    </source>
</evidence>
<feature type="transmembrane region" description="Helical" evidence="8">
    <location>
        <begin position="451"/>
        <end position="473"/>
    </location>
</feature>
<evidence type="ECO:0000256" key="7">
    <source>
        <dbReference type="ARBA" id="ARBA00023136"/>
    </source>
</evidence>
<dbReference type="Pfam" id="PF06423">
    <property type="entry name" value="GWT1"/>
    <property type="match status" value="2"/>
</dbReference>
<sequence length="581" mass="63627">MASFKQAPLASAGQYKAAKEAFHANNVGSSIMNINVLSLTALTAYAIYAATTGKRRSSPIFDSATTVLPLLLGVTLFATQPSTFNAVLICIFGLLFNPTQRALQEKRYAAGFTRPSTDPAKSKGKWLEESDSDEEPSQPATTSVPASRTGVTLPSEVISASSTATSPDLSVEGSPDRKGSSRRRRRSASPAVDGHTAIDVMETPEMLANGTMLRQQQAYPSPLQRKGEKTSTGSSGRLPFLSVYRAHMMIMTIHCILAVDFPIFPRWLGKCEDFGTSLMDVGVGSFVFSLGIISTRNYTSERQSGNSILRSARKALPILALGMEHVSEYGVHWNFFFTLAILPFMGALLWPLRRRGLDWTILGALITAWHQFFLSFSPLQAYVLSPIRQGLLGANKEGLASLPGYLAIYLLGLATGQHILRATALGRLEKVSGKSSAEQAEERYRKRRTELALELFGYAVAWWAMLAVCRVGGMGVSRRLANLPYVLWVAAFNSTFLLGYLIIETLVVPPHPVSPPCPPLLEAINKNSLPLFLAANLLTGVVNISMRTMYAKWYTSLGVLVAYSGCLCGLAWMWRRWRLRI</sequence>
<dbReference type="EMBL" id="JAKWFO010000008">
    <property type="protein sequence ID" value="KAI9633946.1"/>
    <property type="molecule type" value="Genomic_DNA"/>
</dbReference>
<evidence type="ECO:0000256" key="1">
    <source>
        <dbReference type="ARBA" id="ARBA00004141"/>
    </source>
</evidence>
<comment type="subcellular location">
    <subcellularLocation>
        <location evidence="8">Endoplasmic reticulum membrane</location>
        <topology evidence="8">Multi-pass membrane protein</topology>
    </subcellularLocation>
    <subcellularLocation>
        <location evidence="1">Membrane</location>
        <topology evidence="1">Multi-pass membrane protein</topology>
    </subcellularLocation>
</comment>
<keyword evidence="8" id="KW-0256">Endoplasmic reticulum</keyword>
<proteinExistence type="inferred from homology"/>
<feature type="transmembrane region" description="Helical" evidence="8">
    <location>
        <begin position="553"/>
        <end position="574"/>
    </location>
</feature>
<keyword evidence="4 8" id="KW-0337">GPI-anchor biosynthesis</keyword>
<accession>A0AA38LUI9</accession>
<keyword evidence="5 8" id="KW-0812">Transmembrane</keyword>
<evidence type="ECO:0000256" key="8">
    <source>
        <dbReference type="RuleBase" id="RU280819"/>
    </source>
</evidence>
<feature type="transmembrane region" description="Helical" evidence="8">
    <location>
        <begin position="331"/>
        <end position="352"/>
    </location>
</feature>
<evidence type="ECO:0000313" key="11">
    <source>
        <dbReference type="Proteomes" id="UP001164286"/>
    </source>
</evidence>
<comment type="similarity">
    <text evidence="3 8">Belongs to the PIGW family.</text>
</comment>
<evidence type="ECO:0000256" key="5">
    <source>
        <dbReference type="ARBA" id="ARBA00022692"/>
    </source>
</evidence>
<dbReference type="AlphaFoldDB" id="A0AA38LUI9"/>
<dbReference type="PANTHER" id="PTHR20661">
    <property type="entry name" value="PHOSPHATIDYLINOSITOL-GLYCAN BIOSYNTHESIS CLASS W PROTEIN"/>
    <property type="match status" value="1"/>
</dbReference>
<keyword evidence="8" id="KW-0808">Transferase</keyword>
<feature type="compositionally biased region" description="Polar residues" evidence="9">
    <location>
        <begin position="138"/>
        <end position="168"/>
    </location>
</feature>
<keyword evidence="7 8" id="KW-0472">Membrane</keyword>
<gene>
    <name evidence="10" type="ORF">MKK02DRAFT_28689</name>
</gene>
<feature type="region of interest" description="Disordered" evidence="9">
    <location>
        <begin position="113"/>
        <end position="199"/>
    </location>
</feature>
<dbReference type="RefSeq" id="XP_052943723.1">
    <property type="nucleotide sequence ID" value="XM_053087626.1"/>
</dbReference>
<name>A0AA38LUI9_9TREE</name>
<reference evidence="10" key="1">
    <citation type="journal article" date="2022" name="G3 (Bethesda)">
        <title>High quality genome of the basidiomycete yeast Dioszegia hungarica PDD-24b-2 isolated from cloud water.</title>
        <authorList>
            <person name="Jarrige D."/>
            <person name="Haridas S."/>
            <person name="Bleykasten-Grosshans C."/>
            <person name="Joly M."/>
            <person name="Nadalig T."/>
            <person name="Sancelme M."/>
            <person name="Vuilleumier S."/>
            <person name="Grigoriev I.V."/>
            <person name="Amato P."/>
            <person name="Bringel F."/>
        </authorList>
    </citation>
    <scope>NUCLEOTIDE SEQUENCE</scope>
    <source>
        <strain evidence="10">PDD-24b-2</strain>
    </source>
</reference>
<feature type="transmembrane region" description="Helical" evidence="8">
    <location>
        <begin position="529"/>
        <end position="547"/>
    </location>
</feature>
<evidence type="ECO:0000256" key="9">
    <source>
        <dbReference type="SAM" id="MobiDB-lite"/>
    </source>
</evidence>
<dbReference type="InterPro" id="IPR009447">
    <property type="entry name" value="PIGW/GWT1"/>
</dbReference>
<evidence type="ECO:0000313" key="10">
    <source>
        <dbReference type="EMBL" id="KAI9633946.1"/>
    </source>
</evidence>
<dbReference type="GO" id="GO:0072659">
    <property type="term" value="P:protein localization to plasma membrane"/>
    <property type="evidence" value="ECO:0007669"/>
    <property type="project" value="TreeGrafter"/>
</dbReference>
<dbReference type="GeneID" id="77726831"/>
<evidence type="ECO:0000256" key="3">
    <source>
        <dbReference type="ARBA" id="ARBA00007559"/>
    </source>
</evidence>